<sequence>MITKYEDMAKTGDIRPSRFVSSVAIILYFYLFIGSTIVSIPIFFILFSNKDALFDIVNMTSSMDLFNKYIPPMLNYILTNFTIYFMLFGAFIAVKFIHYRPFKTLITTKPKIQWSRFFIGFFVYGVLLLLGSVIDYFIFPETYSITFDASKFWIALPIILIMTPIQACTEEFVFRGYVIQGFGLKIKNGIILSIISGGLFALPHLANPEIYASAKLGVFSTVCTVLNYFVIGLVLALITIKTNSLEAAMGAHTVNNLICFILISYPDGVLPTNTVFFTSNFEPVSSLISTTIVGVLFYIITAKLIGERRSLLHNNMHSEQSLLEENTSES</sequence>
<dbReference type="GO" id="GO:0080120">
    <property type="term" value="P:CAAX-box protein maturation"/>
    <property type="evidence" value="ECO:0007669"/>
    <property type="project" value="UniProtKB-ARBA"/>
</dbReference>
<evidence type="ECO:0000313" key="2">
    <source>
        <dbReference type="EMBL" id="QNU68564.1"/>
    </source>
</evidence>
<dbReference type="GO" id="GO:0008237">
    <property type="term" value="F:metallopeptidase activity"/>
    <property type="evidence" value="ECO:0007669"/>
    <property type="project" value="UniProtKB-KW"/>
</dbReference>
<dbReference type="PANTHER" id="PTHR36435:SF1">
    <property type="entry name" value="CAAX AMINO TERMINAL PROTEASE FAMILY PROTEIN"/>
    <property type="match status" value="1"/>
</dbReference>
<dbReference type="PANTHER" id="PTHR36435">
    <property type="entry name" value="SLR1288 PROTEIN"/>
    <property type="match status" value="1"/>
</dbReference>
<dbReference type="InterPro" id="IPR052710">
    <property type="entry name" value="CAAX_protease"/>
</dbReference>
<dbReference type="GO" id="GO:0004175">
    <property type="term" value="F:endopeptidase activity"/>
    <property type="evidence" value="ECO:0007669"/>
    <property type="project" value="UniProtKB-ARBA"/>
</dbReference>
<keyword evidence="2" id="KW-0645">Protease</keyword>
<dbReference type="AlphaFoldDB" id="A0A4U7JJ16"/>
<dbReference type="RefSeq" id="WP_137696207.1">
    <property type="nucleotide sequence ID" value="NZ_CP061336.1"/>
</dbReference>
<keyword evidence="2" id="KW-0482">Metalloprotease</keyword>
<dbReference type="KEGG" id="rher:EHE19_009270"/>
<proteinExistence type="predicted"/>
<keyword evidence="3" id="KW-1185">Reference proteome</keyword>
<evidence type="ECO:0000313" key="3">
    <source>
        <dbReference type="Proteomes" id="UP000306409"/>
    </source>
</evidence>
<protein>
    <submittedName>
        <fullName evidence="2">CPBP family intramembrane metalloprotease</fullName>
    </submittedName>
</protein>
<name>A0A4U7JJ16_9FIRM</name>
<evidence type="ECO:0000259" key="1">
    <source>
        <dbReference type="Pfam" id="PF02517"/>
    </source>
</evidence>
<dbReference type="InterPro" id="IPR003675">
    <property type="entry name" value="Rce1/LyrA-like_dom"/>
</dbReference>
<dbReference type="Proteomes" id="UP000306409">
    <property type="component" value="Chromosome"/>
</dbReference>
<dbReference type="EMBL" id="CP061336">
    <property type="protein sequence ID" value="QNU68564.1"/>
    <property type="molecule type" value="Genomic_DNA"/>
</dbReference>
<accession>A0A4U7JJ16</accession>
<dbReference type="GO" id="GO:0006508">
    <property type="term" value="P:proteolysis"/>
    <property type="evidence" value="ECO:0007669"/>
    <property type="project" value="UniProtKB-KW"/>
</dbReference>
<keyword evidence="2" id="KW-0378">Hydrolase</keyword>
<reference evidence="2 3" key="1">
    <citation type="submission" date="2020-09" db="EMBL/GenBank/DDBJ databases">
        <title>Characterization and genome sequencing of Ruminiclostridium sp. nov. MA18.</title>
        <authorList>
            <person name="Rettenmaier R."/>
            <person name="Kowollik M.-L."/>
            <person name="Liebl W."/>
            <person name="Zverlov V."/>
        </authorList>
    </citation>
    <scope>NUCLEOTIDE SEQUENCE [LARGE SCALE GENOMIC DNA]</scope>
    <source>
        <strain evidence="2 3">MA18</strain>
    </source>
</reference>
<organism evidence="2 3">
    <name type="scientific">Ruminiclostridium herbifermentans</name>
    <dbReference type="NCBI Taxonomy" id="2488810"/>
    <lineage>
        <taxon>Bacteria</taxon>
        <taxon>Bacillati</taxon>
        <taxon>Bacillota</taxon>
        <taxon>Clostridia</taxon>
        <taxon>Eubacteriales</taxon>
        <taxon>Oscillospiraceae</taxon>
        <taxon>Ruminiclostridium</taxon>
    </lineage>
</organism>
<dbReference type="OrthoDB" id="2806188at2"/>
<gene>
    <name evidence="2" type="ORF">EHE19_009270</name>
</gene>
<feature type="domain" description="CAAX prenyl protease 2/Lysostaphin resistance protein A-like" evidence="1">
    <location>
        <begin position="155"/>
        <end position="258"/>
    </location>
</feature>
<dbReference type="Pfam" id="PF02517">
    <property type="entry name" value="Rce1-like"/>
    <property type="match status" value="1"/>
</dbReference>